<evidence type="ECO:0000256" key="1">
    <source>
        <dbReference type="SAM" id="MobiDB-lite"/>
    </source>
</evidence>
<dbReference type="InterPro" id="IPR031355">
    <property type="entry name" value="YBL010C/LAA2-like"/>
</dbReference>
<evidence type="ECO:0000313" key="2">
    <source>
        <dbReference type="EMBL" id="KKA31109.1"/>
    </source>
</evidence>
<dbReference type="PANTHER" id="PTHR38698">
    <property type="entry name" value="EXPRESSED PROTEIN"/>
    <property type="match status" value="1"/>
</dbReference>
<dbReference type="AlphaFoldDB" id="A0A0F4ZKF7"/>
<dbReference type="PANTHER" id="PTHR38698:SF1">
    <property type="entry name" value="FUNGAL PROTEIN"/>
    <property type="match status" value="1"/>
</dbReference>
<accession>A0A0F4ZKF7</accession>
<comment type="caution">
    <text evidence="2">The sequence shown here is derived from an EMBL/GenBank/DDBJ whole genome shotgun (WGS) entry which is preliminary data.</text>
</comment>
<proteinExistence type="predicted"/>
<dbReference type="OrthoDB" id="5378975at2759"/>
<protein>
    <submittedName>
        <fullName evidence="2">Uncharacterized protein</fullName>
    </submittedName>
</protein>
<feature type="compositionally biased region" description="Basic and acidic residues" evidence="1">
    <location>
        <begin position="195"/>
        <end position="204"/>
    </location>
</feature>
<feature type="compositionally biased region" description="Basic and acidic residues" evidence="1">
    <location>
        <begin position="100"/>
        <end position="118"/>
    </location>
</feature>
<dbReference type="EMBL" id="LAEV01000051">
    <property type="protein sequence ID" value="KKA31109.1"/>
    <property type="molecule type" value="Genomic_DNA"/>
</dbReference>
<feature type="compositionally biased region" description="Acidic residues" evidence="1">
    <location>
        <begin position="373"/>
        <end position="399"/>
    </location>
</feature>
<feature type="region of interest" description="Disordered" evidence="1">
    <location>
        <begin position="539"/>
        <end position="594"/>
    </location>
</feature>
<organism evidence="2 3">
    <name type="scientific">Thielaviopsis punctulata</name>
    <dbReference type="NCBI Taxonomy" id="72032"/>
    <lineage>
        <taxon>Eukaryota</taxon>
        <taxon>Fungi</taxon>
        <taxon>Dikarya</taxon>
        <taxon>Ascomycota</taxon>
        <taxon>Pezizomycotina</taxon>
        <taxon>Sordariomycetes</taxon>
        <taxon>Hypocreomycetidae</taxon>
        <taxon>Microascales</taxon>
        <taxon>Ceratocystidaceae</taxon>
        <taxon>Thielaviopsis</taxon>
    </lineage>
</organism>
<reference evidence="2 3" key="1">
    <citation type="submission" date="2015-03" db="EMBL/GenBank/DDBJ databases">
        <authorList>
            <person name="Radwan O."/>
            <person name="Al-Naeli F.A."/>
            <person name="Rendon G.A."/>
            <person name="Fields C."/>
        </authorList>
    </citation>
    <scope>NUCLEOTIDE SEQUENCE [LARGE SCALE GENOMIC DNA]</scope>
    <source>
        <strain evidence="2">CR-DP1</strain>
    </source>
</reference>
<feature type="compositionally biased region" description="Basic and acidic residues" evidence="1">
    <location>
        <begin position="244"/>
        <end position="273"/>
    </location>
</feature>
<keyword evidence="3" id="KW-1185">Reference proteome</keyword>
<evidence type="ECO:0000313" key="3">
    <source>
        <dbReference type="Proteomes" id="UP000033483"/>
    </source>
</evidence>
<feature type="compositionally biased region" description="Basic and acidic residues" evidence="1">
    <location>
        <begin position="10"/>
        <end position="29"/>
    </location>
</feature>
<feature type="compositionally biased region" description="Basic and acidic residues" evidence="1">
    <location>
        <begin position="317"/>
        <end position="334"/>
    </location>
</feature>
<name>A0A0F4ZKF7_9PEZI</name>
<feature type="region of interest" description="Disordered" evidence="1">
    <location>
        <begin position="1"/>
        <end position="435"/>
    </location>
</feature>
<sequence length="671" mass="71982">MTDKQPNPQDHLEPPAREGVDDPGAHDLSDASADESEDHFSDARSDIVSPVPKSASKLKSTAAPTTDSDDTSTITPAMVANDGTAQESSAEVDNDTDIESPSKADGDANTRVPFKNDTDTATENTAKAISKPETTANDEPDNYIETEKPTESEVEPEPEIEAKLGSEPESKEYEGGHEDESLAGAIKSTESDAAAEPKEETREKEEEEEEATKEPESIAKDSGGNLEPDPESEIQLSFEPTEPDEPKPSEQRVDSAETLEDKHTESPKDEEKPPQSPLPGGFPIPTTVLQESAGSVPPRSPHVEHTHATDASPDLVLRQKEEAKDDIEPIKLEFEDSDSQAEIPGSPCLKPKSSRHMQSPVGAQPLAPPADGNDFDDDFGDFDDFEEGGDDDDFGDFDDAAFQTEPVAAPAPAPAPVSPAPLSPAPPTAALPFPVPDFEGLDEEDIPDALDPYMNLFFPPESLDVIDLPPLTKENTSFLTQRSASLWSQLVAPPPLAPPDWIRSRIRRLFLVSLGVPVDLDEILPASKQKKLVLPSLSVSAAGKSPRTSTDARAAKNGDSATTTTAVAAASAGDASGARTPRTASRRRGEKPAPELDVVSAKQLCSTTHEALAGMTMDELEAHLDKLKTLTHVAAEALEYWKKTTDEKIAERDALEGVIENLVKHARKVRK</sequence>
<feature type="compositionally biased region" description="Polar residues" evidence="1">
    <location>
        <begin position="119"/>
        <end position="135"/>
    </location>
</feature>
<feature type="compositionally biased region" description="Low complexity" evidence="1">
    <location>
        <begin position="558"/>
        <end position="578"/>
    </location>
</feature>
<gene>
    <name evidence="2" type="ORF">TD95_000563</name>
</gene>
<feature type="compositionally biased region" description="Basic and acidic residues" evidence="1">
    <location>
        <begin position="160"/>
        <end position="180"/>
    </location>
</feature>
<dbReference type="Pfam" id="PF17104">
    <property type="entry name" value="YBL010C_LAA2"/>
    <property type="match status" value="1"/>
</dbReference>
<feature type="compositionally biased region" description="Pro residues" evidence="1">
    <location>
        <begin position="409"/>
        <end position="435"/>
    </location>
</feature>
<feature type="compositionally biased region" description="Low complexity" evidence="1">
    <location>
        <begin position="60"/>
        <end position="77"/>
    </location>
</feature>
<dbReference type="Proteomes" id="UP000033483">
    <property type="component" value="Unassembled WGS sequence"/>
</dbReference>